<keyword evidence="1" id="KW-0812">Transmembrane</keyword>
<sequence length="204" mass="22169">MASGPCRHTYHARCNHPPSARLIAVHLANDPIEMLKLPSFPALPGLYSLTFMYLEPIFAIGGAVNLFKFPGPIEWHHSLVPTSDPVPTSLDPGNTMSLYHLGCTYLLMGLAGNSVLRFARNRLGDGLVAQRRLVGAYMVPMIVSDVVLILATLLALPGRMALEPSSWNFLTHANIWMTVVLLAMRLSWVAGVGVAEASLKPSDN</sequence>
<feature type="transmembrane region" description="Helical" evidence="1">
    <location>
        <begin position="175"/>
        <end position="195"/>
    </location>
</feature>
<name>A0A067MEN6_BOTB1</name>
<feature type="domain" description="DUF7704" evidence="2">
    <location>
        <begin position="42"/>
        <end position="192"/>
    </location>
</feature>
<reference evidence="4" key="1">
    <citation type="journal article" date="2014" name="Proc. Natl. Acad. Sci. U.S.A.">
        <title>Extensive sampling of basidiomycete genomes demonstrates inadequacy of the white-rot/brown-rot paradigm for wood decay fungi.</title>
        <authorList>
            <person name="Riley R."/>
            <person name="Salamov A.A."/>
            <person name="Brown D.W."/>
            <person name="Nagy L.G."/>
            <person name="Floudas D."/>
            <person name="Held B.W."/>
            <person name="Levasseur A."/>
            <person name="Lombard V."/>
            <person name="Morin E."/>
            <person name="Otillar R."/>
            <person name="Lindquist E.A."/>
            <person name="Sun H."/>
            <person name="LaButti K.M."/>
            <person name="Schmutz J."/>
            <person name="Jabbour D."/>
            <person name="Luo H."/>
            <person name="Baker S.E."/>
            <person name="Pisabarro A.G."/>
            <person name="Walton J.D."/>
            <person name="Blanchette R.A."/>
            <person name="Henrissat B."/>
            <person name="Martin F."/>
            <person name="Cullen D."/>
            <person name="Hibbett D.S."/>
            <person name="Grigoriev I.V."/>
        </authorList>
    </citation>
    <scope>NUCLEOTIDE SEQUENCE [LARGE SCALE GENOMIC DNA]</scope>
    <source>
        <strain evidence="4">FD-172 SS1</strain>
    </source>
</reference>
<keyword evidence="1" id="KW-1133">Transmembrane helix</keyword>
<dbReference type="EMBL" id="KL198040">
    <property type="protein sequence ID" value="KDQ14009.1"/>
    <property type="molecule type" value="Genomic_DNA"/>
</dbReference>
<evidence type="ECO:0000256" key="1">
    <source>
        <dbReference type="SAM" id="Phobius"/>
    </source>
</evidence>
<feature type="transmembrane region" description="Helical" evidence="1">
    <location>
        <begin position="46"/>
        <end position="67"/>
    </location>
</feature>
<keyword evidence="1" id="KW-0472">Membrane</keyword>
<dbReference type="InterPro" id="IPR056121">
    <property type="entry name" value="DUF7704"/>
</dbReference>
<keyword evidence="4" id="KW-1185">Reference proteome</keyword>
<feature type="transmembrane region" description="Helical" evidence="1">
    <location>
        <begin position="137"/>
        <end position="155"/>
    </location>
</feature>
<dbReference type="STRING" id="930990.A0A067MEN6"/>
<protein>
    <recommendedName>
        <fullName evidence="2">DUF7704 domain-containing protein</fullName>
    </recommendedName>
</protein>
<evidence type="ECO:0000313" key="3">
    <source>
        <dbReference type="EMBL" id="KDQ14009.1"/>
    </source>
</evidence>
<proteinExistence type="predicted"/>
<evidence type="ECO:0000259" key="2">
    <source>
        <dbReference type="Pfam" id="PF24803"/>
    </source>
</evidence>
<dbReference type="HOGENOM" id="CLU_112091_3_0_1"/>
<dbReference type="InParanoid" id="A0A067MEN6"/>
<dbReference type="PANTHER" id="PTHR37019">
    <property type="entry name" value="CHROMOSOME 1, WHOLE GENOME SHOTGUN SEQUENCE"/>
    <property type="match status" value="1"/>
</dbReference>
<accession>A0A067MEN6</accession>
<dbReference type="Proteomes" id="UP000027195">
    <property type="component" value="Unassembled WGS sequence"/>
</dbReference>
<evidence type="ECO:0000313" key="4">
    <source>
        <dbReference type="Proteomes" id="UP000027195"/>
    </source>
</evidence>
<dbReference type="AlphaFoldDB" id="A0A067MEN6"/>
<dbReference type="OrthoDB" id="2937326at2759"/>
<dbReference type="Pfam" id="PF24803">
    <property type="entry name" value="DUF7704"/>
    <property type="match status" value="1"/>
</dbReference>
<dbReference type="PANTHER" id="PTHR37019:SF2">
    <property type="entry name" value="EXPERA DOMAIN-CONTAINING PROTEIN"/>
    <property type="match status" value="1"/>
</dbReference>
<feature type="transmembrane region" description="Helical" evidence="1">
    <location>
        <begin position="97"/>
        <end position="116"/>
    </location>
</feature>
<gene>
    <name evidence="3" type="ORF">BOTBODRAFT_357687</name>
</gene>
<organism evidence="3 4">
    <name type="scientific">Botryobasidium botryosum (strain FD-172 SS1)</name>
    <dbReference type="NCBI Taxonomy" id="930990"/>
    <lineage>
        <taxon>Eukaryota</taxon>
        <taxon>Fungi</taxon>
        <taxon>Dikarya</taxon>
        <taxon>Basidiomycota</taxon>
        <taxon>Agaricomycotina</taxon>
        <taxon>Agaricomycetes</taxon>
        <taxon>Cantharellales</taxon>
        <taxon>Botryobasidiaceae</taxon>
        <taxon>Botryobasidium</taxon>
    </lineage>
</organism>